<protein>
    <submittedName>
        <fullName evidence="1">Uncharacterized protein</fullName>
    </submittedName>
</protein>
<dbReference type="Proteomes" id="UP000298246">
    <property type="component" value="Unassembled WGS sequence"/>
</dbReference>
<proteinExistence type="predicted"/>
<dbReference type="AlphaFoldDB" id="A0A4Y8Q9G7"/>
<dbReference type="RefSeq" id="WP_134749766.1">
    <property type="nucleotide sequence ID" value="NZ_MYFO02000007.1"/>
</dbReference>
<name>A0A4Y8Q9G7_9BACL</name>
<comment type="caution">
    <text evidence="1">The sequence shown here is derived from an EMBL/GenBank/DDBJ whole genome shotgun (WGS) entry which is preliminary data.</text>
</comment>
<keyword evidence="2" id="KW-1185">Reference proteome</keyword>
<gene>
    <name evidence="1" type="ORF">B5M42_03465</name>
</gene>
<organism evidence="1 2">
    <name type="scientific">Paenibacillus athensensis</name>
    <dbReference type="NCBI Taxonomy" id="1967502"/>
    <lineage>
        <taxon>Bacteria</taxon>
        <taxon>Bacillati</taxon>
        <taxon>Bacillota</taxon>
        <taxon>Bacilli</taxon>
        <taxon>Bacillales</taxon>
        <taxon>Paenibacillaceae</taxon>
        <taxon>Paenibacillus</taxon>
    </lineage>
</organism>
<dbReference type="EMBL" id="MYFO01000003">
    <property type="protein sequence ID" value="TFE90896.1"/>
    <property type="molecule type" value="Genomic_DNA"/>
</dbReference>
<evidence type="ECO:0000313" key="1">
    <source>
        <dbReference type="EMBL" id="TFE90896.1"/>
    </source>
</evidence>
<sequence>MTQPPTLPTQLLPANLAHILNKYGEWLETYQNFRDRNSAYGDFYLSPKRMEIIFPLKEHPVHGITGLHVIERYDDQGYVKEYQYMWKVIVPKMGVQLNHISSWGNESHNAPGTSAKLITETEPHHHHHVPGDRSQRKENWHVHTLEQAFEFIIPFLESGQPYPRSASL</sequence>
<evidence type="ECO:0000313" key="2">
    <source>
        <dbReference type="Proteomes" id="UP000298246"/>
    </source>
</evidence>
<dbReference type="OrthoDB" id="2606532at2"/>
<accession>A0A4Y8Q9G7</accession>
<reference evidence="1 2" key="1">
    <citation type="submission" date="2017-03" db="EMBL/GenBank/DDBJ databases">
        <title>Isolation of Levoglucosan Utilizing Bacteria.</title>
        <authorList>
            <person name="Arya A.S."/>
        </authorList>
    </citation>
    <scope>NUCLEOTIDE SEQUENCE [LARGE SCALE GENOMIC DNA]</scope>
    <source>
        <strain evidence="1 2">MEC069</strain>
    </source>
</reference>